<keyword evidence="7" id="KW-0966">Cell projection</keyword>
<dbReference type="InterPro" id="IPR037925">
    <property type="entry name" value="FlgE/F/G-like"/>
</dbReference>
<keyword evidence="7" id="KW-0969">Cilium</keyword>
<evidence type="ECO:0000259" key="5">
    <source>
        <dbReference type="Pfam" id="PF06429"/>
    </source>
</evidence>
<dbReference type="GO" id="GO:0071978">
    <property type="term" value="P:bacterial-type flagellum-dependent swarming motility"/>
    <property type="evidence" value="ECO:0007669"/>
    <property type="project" value="TreeGrafter"/>
</dbReference>
<sequence>MLTGFYSAATALERAQHHHELVTFNLAHAAVPGYRQWMNSTGTFESTLAAIEATNAAERLGTRLRGVSIDISPGPIEYTGAPLDLAIRGPGFFVVEGPDGPLYTRAGTLSLNAARELVTPAGYPILGAGGRIALPENASTITVLSDGTIVANGQPIGQLRLVEISNPSLLETAGATLFRAPPAAVNEATQSSVLQGYREGSNVDMVAQLIQLITGMRHFEAAQRALHVLADSLQLQTRPNS</sequence>
<comment type="subcellular location">
    <subcellularLocation>
        <location evidence="1 4">Bacterial flagellum basal body</location>
    </subcellularLocation>
</comment>
<protein>
    <submittedName>
        <fullName evidence="7">Flagellar basal body rod protein FlgG</fullName>
    </submittedName>
</protein>
<reference evidence="7" key="1">
    <citation type="journal article" date="2005" name="Environ. Microbiol.">
        <title>Genetic and functional properties of uncultivated thermophilic crenarchaeotes from a subsurface gold mine as revealed by analysis of genome fragments.</title>
        <authorList>
            <person name="Nunoura T."/>
            <person name="Hirayama H."/>
            <person name="Takami H."/>
            <person name="Oida H."/>
            <person name="Nishi S."/>
            <person name="Shimamura S."/>
            <person name="Suzuki Y."/>
            <person name="Inagaki F."/>
            <person name="Takai K."/>
            <person name="Nealson K.H."/>
            <person name="Horikoshi K."/>
        </authorList>
    </citation>
    <scope>NUCLEOTIDE SEQUENCE</scope>
</reference>
<dbReference type="InterPro" id="IPR053967">
    <property type="entry name" value="LlgE_F_G-like_D1"/>
</dbReference>
<organism evidence="7">
    <name type="scientific">uncultured Planctomycetota bacterium</name>
    <dbReference type="NCBI Taxonomy" id="120965"/>
    <lineage>
        <taxon>Bacteria</taxon>
        <taxon>Pseudomonadati</taxon>
        <taxon>Planctomycetota</taxon>
        <taxon>environmental samples</taxon>
    </lineage>
</organism>
<dbReference type="SUPFAM" id="SSF117143">
    <property type="entry name" value="Flagellar hook protein flgE"/>
    <property type="match status" value="1"/>
</dbReference>
<dbReference type="AlphaFoldDB" id="H5SIH6"/>
<evidence type="ECO:0000256" key="1">
    <source>
        <dbReference type="ARBA" id="ARBA00004117"/>
    </source>
</evidence>
<dbReference type="NCBIfam" id="TIGR03506">
    <property type="entry name" value="FlgEFG_subfam"/>
    <property type="match status" value="1"/>
</dbReference>
<dbReference type="InterPro" id="IPR010930">
    <property type="entry name" value="Flg_bb/hook_C_dom"/>
</dbReference>
<keyword evidence="3 4" id="KW-0975">Bacterial flagellum</keyword>
<comment type="similarity">
    <text evidence="2 4">Belongs to the flagella basal body rod proteins family.</text>
</comment>
<dbReference type="Pfam" id="PF06429">
    <property type="entry name" value="Flg_bbr_C"/>
    <property type="match status" value="1"/>
</dbReference>
<dbReference type="InterPro" id="IPR020013">
    <property type="entry name" value="Flagellar_FlgE/F/G"/>
</dbReference>
<evidence type="ECO:0000259" key="6">
    <source>
        <dbReference type="Pfam" id="PF22692"/>
    </source>
</evidence>
<feature type="domain" description="Flagellar basal-body/hook protein C-terminal" evidence="5">
    <location>
        <begin position="195"/>
        <end position="233"/>
    </location>
</feature>
<proteinExistence type="inferred from homology"/>
<accession>H5SIH6</accession>
<gene>
    <name evidence="7" type="ORF">HGMM_F33C03C05</name>
</gene>
<dbReference type="PANTHER" id="PTHR30435">
    <property type="entry name" value="FLAGELLAR PROTEIN"/>
    <property type="match status" value="1"/>
</dbReference>
<dbReference type="PANTHER" id="PTHR30435:SF19">
    <property type="entry name" value="FLAGELLAR BASAL-BODY ROD PROTEIN FLGG"/>
    <property type="match status" value="1"/>
</dbReference>
<reference evidence="7" key="2">
    <citation type="journal article" date="2012" name="PLoS ONE">
        <title>A Deeply Branching Thermophilic Bacterium with an Ancient Acetyl-CoA Pathway Dominates a Subsurface Ecosystem.</title>
        <authorList>
            <person name="Takami H."/>
            <person name="Noguchi H."/>
            <person name="Takaki Y."/>
            <person name="Uchiyama I."/>
            <person name="Toyoda A."/>
            <person name="Nishi S."/>
            <person name="Chee G.-J."/>
            <person name="Arai W."/>
            <person name="Nunoura T."/>
            <person name="Itoh T."/>
            <person name="Hattori M."/>
            <person name="Takai K."/>
        </authorList>
    </citation>
    <scope>NUCLEOTIDE SEQUENCE</scope>
</reference>
<evidence type="ECO:0000256" key="2">
    <source>
        <dbReference type="ARBA" id="ARBA00009677"/>
    </source>
</evidence>
<keyword evidence="7" id="KW-0282">Flagellum</keyword>
<evidence type="ECO:0000313" key="7">
    <source>
        <dbReference type="EMBL" id="BAL55962.1"/>
    </source>
</evidence>
<evidence type="ECO:0000256" key="3">
    <source>
        <dbReference type="ARBA" id="ARBA00023143"/>
    </source>
</evidence>
<feature type="domain" description="Flagellar hook protein FlgE/F/G-like D1" evidence="6">
    <location>
        <begin position="86"/>
        <end position="151"/>
    </location>
</feature>
<dbReference type="GO" id="GO:0009425">
    <property type="term" value="C:bacterial-type flagellum basal body"/>
    <property type="evidence" value="ECO:0007669"/>
    <property type="project" value="UniProtKB-SubCell"/>
</dbReference>
<dbReference type="Pfam" id="PF22692">
    <property type="entry name" value="LlgE_F_G_D1"/>
    <property type="match status" value="1"/>
</dbReference>
<evidence type="ECO:0000256" key="4">
    <source>
        <dbReference type="RuleBase" id="RU362116"/>
    </source>
</evidence>
<name>H5SIH6_9BACT</name>
<dbReference type="EMBL" id="AP011734">
    <property type="protein sequence ID" value="BAL55962.1"/>
    <property type="molecule type" value="Genomic_DNA"/>
</dbReference>